<protein>
    <submittedName>
        <fullName evidence="1">Enediyne biosynthesis protein</fullName>
    </submittedName>
</protein>
<reference evidence="1 2" key="1">
    <citation type="submission" date="2019-10" db="EMBL/GenBank/DDBJ databases">
        <title>Whole genome shotgun sequence of Acrocarpospora corrugata NBRC 13972.</title>
        <authorList>
            <person name="Ichikawa N."/>
            <person name="Kimura A."/>
            <person name="Kitahashi Y."/>
            <person name="Komaki H."/>
            <person name="Oguchi A."/>
        </authorList>
    </citation>
    <scope>NUCLEOTIDE SEQUENCE [LARGE SCALE GENOMIC DNA]</scope>
    <source>
        <strain evidence="1 2">NBRC 13972</strain>
    </source>
</reference>
<evidence type="ECO:0000313" key="2">
    <source>
        <dbReference type="Proteomes" id="UP000334990"/>
    </source>
</evidence>
<dbReference type="Proteomes" id="UP000334990">
    <property type="component" value="Unassembled WGS sequence"/>
</dbReference>
<name>A0A5M3VMG8_9ACTN</name>
<proteinExistence type="predicted"/>
<dbReference type="AlphaFoldDB" id="A0A5M3VMG8"/>
<evidence type="ECO:0000313" key="1">
    <source>
        <dbReference type="EMBL" id="GER97966.1"/>
    </source>
</evidence>
<dbReference type="EMBL" id="BLAD01000035">
    <property type="protein sequence ID" value="GER97966.1"/>
    <property type="molecule type" value="Genomic_DNA"/>
</dbReference>
<comment type="caution">
    <text evidence="1">The sequence shown here is derived from an EMBL/GenBank/DDBJ whole genome shotgun (WGS) entry which is preliminary data.</text>
</comment>
<dbReference type="InterPro" id="IPR012964">
    <property type="entry name" value="DUF1702"/>
</dbReference>
<sequence length="324" mass="35728">MANMVRALRRKILTPDMSATRVDVRGFHEKSPAAKELLETVGRSFLTGFAYAAEARTAPDAEELLEKIPERFRGFAYEGAAMAFTIVDALPFGGRGRFPAFMAGRGRNHVYMVYVGIGWAMARLPRLVWSRVQAPDPLLRWLALDGYGFHQAYFQTAKYVHGQFQEPRFPWPRGDHGDYPNRAIDQGIGRAMWFVAGTDPVLVADLIDKFPESRRADLYAGTGLAATYAGGATEAELRTLWDRAGIYRPQVAQGSAFGATARIEAGLLGPHTELAVRVFCGMTPEKASLICAEALPDGPLDGVPPGYEVWRQRIADEFVSLGRC</sequence>
<organism evidence="1 2">
    <name type="scientific">Acrocarpospora corrugata</name>
    <dbReference type="NCBI Taxonomy" id="35763"/>
    <lineage>
        <taxon>Bacteria</taxon>
        <taxon>Bacillati</taxon>
        <taxon>Actinomycetota</taxon>
        <taxon>Actinomycetes</taxon>
        <taxon>Streptosporangiales</taxon>
        <taxon>Streptosporangiaceae</taxon>
        <taxon>Acrocarpospora</taxon>
    </lineage>
</organism>
<accession>A0A5M3VMG8</accession>
<keyword evidence="2" id="KW-1185">Reference proteome</keyword>
<dbReference type="Pfam" id="PF08012">
    <property type="entry name" value="DUF1702"/>
    <property type="match status" value="1"/>
</dbReference>
<gene>
    <name evidence="1" type="ORF">Acor_00280</name>
</gene>